<dbReference type="AlphaFoldDB" id="E0XTP3"/>
<evidence type="ECO:0000313" key="1">
    <source>
        <dbReference type="EMBL" id="ADI17784.1"/>
    </source>
</evidence>
<reference evidence="1" key="1">
    <citation type="journal article" date="2011" name="Environ. Microbiol.">
        <title>Time-series analyses of Monterey Bay coastal microbial picoplankton using a 'genome proxy' microarray.</title>
        <authorList>
            <person name="Rich V.I."/>
            <person name="Pham V.D."/>
            <person name="Eppley J."/>
            <person name="Shi Y."/>
            <person name="DeLong E.F."/>
        </authorList>
    </citation>
    <scope>NUCLEOTIDE SEQUENCE</scope>
</reference>
<organism evidence="1">
    <name type="scientific">uncultured nuHF1 cluster bacterium HF0130_31E21</name>
    <dbReference type="NCBI Taxonomy" id="710728"/>
    <lineage>
        <taxon>Bacteria</taxon>
        <taxon>environmental samples</taxon>
    </lineage>
</organism>
<sequence>MRDFLGKRSHQATDRAVFRLPSHLHGRANLCHSLTITNTETLLAFLKILKKEDE</sequence>
<name>E0XTP3_9BACT</name>
<accession>E0XTP3</accession>
<dbReference type="EMBL" id="GU474873">
    <property type="protein sequence ID" value="ADI17784.1"/>
    <property type="molecule type" value="Genomic_DNA"/>
</dbReference>
<protein>
    <submittedName>
        <fullName evidence="1">Uncharacterized protein</fullName>
    </submittedName>
</protein>
<proteinExistence type="predicted"/>